<protein>
    <submittedName>
        <fullName evidence="2">Uncharacterized protein</fullName>
    </submittedName>
</protein>
<keyword evidence="1" id="KW-0812">Transmembrane</keyword>
<keyword evidence="1" id="KW-1133">Transmembrane helix</keyword>
<keyword evidence="1" id="KW-0472">Membrane</keyword>
<dbReference type="Proteomes" id="UP000029644">
    <property type="component" value="Unassembled WGS sequence"/>
</dbReference>
<evidence type="ECO:0000313" key="3">
    <source>
        <dbReference type="Proteomes" id="UP000029644"/>
    </source>
</evidence>
<comment type="caution">
    <text evidence="2">The sequence shown here is derived from an EMBL/GenBank/DDBJ whole genome shotgun (WGS) entry which is preliminary data.</text>
</comment>
<organism evidence="2 3">
    <name type="scientific">Algibacter lectus</name>
    <dbReference type="NCBI Taxonomy" id="221126"/>
    <lineage>
        <taxon>Bacteria</taxon>
        <taxon>Pseudomonadati</taxon>
        <taxon>Bacteroidota</taxon>
        <taxon>Flavobacteriia</taxon>
        <taxon>Flavobacteriales</taxon>
        <taxon>Flavobacteriaceae</taxon>
        <taxon>Algibacter</taxon>
    </lineage>
</organism>
<dbReference type="AlphaFoldDB" id="A0A090VJD8"/>
<dbReference type="RefSeq" id="WP_042505940.1">
    <property type="nucleotide sequence ID" value="NZ_BBNQ01000016.1"/>
</dbReference>
<reference evidence="2 3" key="1">
    <citation type="journal article" date="2014" name="Genome Announc.">
        <title>Draft Genome Sequences of Marine Flavobacterium Algibacter lectus Strains SS8 and NR4.</title>
        <authorList>
            <person name="Takatani N."/>
            <person name="Nakanishi M."/>
            <person name="Meirelles P."/>
            <person name="Mino S."/>
            <person name="Suda W."/>
            <person name="Oshima K."/>
            <person name="Hattori M."/>
            <person name="Ohkuma M."/>
            <person name="Hosokawa M."/>
            <person name="Miyashita K."/>
            <person name="Thompson F.L."/>
            <person name="Niwa A."/>
            <person name="Sawabe T."/>
            <person name="Sawabe T."/>
        </authorList>
    </citation>
    <scope>NUCLEOTIDE SEQUENCE [LARGE SCALE GENOMIC DNA]</scope>
    <source>
        <strain evidence="2 3">JCM 19300</strain>
    </source>
</reference>
<accession>A0A090VJD8</accession>
<sequence>MYSISNIGRAVAILSFIIGTTLFSFFLYFGETFIPIGVGLGFIGVAITVNAILLVSNLIASLIYETDRYNNLKTCGIILMNIPIAILYFYIIISLNDIRL</sequence>
<dbReference type="OrthoDB" id="1448012at2"/>
<gene>
    <name evidence="2" type="ORF">JCM19300_2321</name>
</gene>
<feature type="transmembrane region" description="Helical" evidence="1">
    <location>
        <begin position="36"/>
        <end position="64"/>
    </location>
</feature>
<name>A0A090VJD8_9FLAO</name>
<feature type="transmembrane region" description="Helical" evidence="1">
    <location>
        <begin position="76"/>
        <end position="95"/>
    </location>
</feature>
<dbReference type="EMBL" id="BBNQ01000016">
    <property type="protein sequence ID" value="GAL64168.1"/>
    <property type="molecule type" value="Genomic_DNA"/>
</dbReference>
<evidence type="ECO:0000256" key="1">
    <source>
        <dbReference type="SAM" id="Phobius"/>
    </source>
</evidence>
<proteinExistence type="predicted"/>
<feature type="transmembrane region" description="Helical" evidence="1">
    <location>
        <begin position="7"/>
        <end position="30"/>
    </location>
</feature>
<evidence type="ECO:0000313" key="2">
    <source>
        <dbReference type="EMBL" id="GAL64168.1"/>
    </source>
</evidence>